<feature type="domain" description="Small ribosomal subunit protein eS31" evidence="7">
    <location>
        <begin position="6"/>
        <end position="48"/>
    </location>
</feature>
<comment type="subunit">
    <text evidence="6">Part of the 30S ribosomal subunit.</text>
</comment>
<accession>A0A7C5L6K3</accession>
<dbReference type="GO" id="GO:0005840">
    <property type="term" value="C:ribosome"/>
    <property type="evidence" value="ECO:0007669"/>
    <property type="project" value="UniProtKB-KW"/>
</dbReference>
<dbReference type="Pfam" id="PF01599">
    <property type="entry name" value="Ribosomal_S27"/>
    <property type="match status" value="1"/>
</dbReference>
<evidence type="ECO:0000256" key="5">
    <source>
        <dbReference type="ARBA" id="ARBA00023274"/>
    </source>
</evidence>
<dbReference type="EMBL" id="DRWN01000013">
    <property type="protein sequence ID" value="HHK67805.1"/>
    <property type="molecule type" value="Genomic_DNA"/>
</dbReference>
<feature type="binding site" evidence="6">
    <location>
        <position position="45"/>
    </location>
    <ligand>
        <name>Zn(2+)</name>
        <dbReference type="ChEBI" id="CHEBI:29105"/>
    </ligand>
</feature>
<evidence type="ECO:0000256" key="6">
    <source>
        <dbReference type="HAMAP-Rule" id="MF_00777"/>
    </source>
</evidence>
<feature type="binding site" evidence="6">
    <location>
        <position position="27"/>
    </location>
    <ligand>
        <name>Zn(2+)</name>
        <dbReference type="ChEBI" id="CHEBI:29105"/>
    </ligand>
</feature>
<reference evidence="8" key="1">
    <citation type="journal article" date="2020" name="mSystems">
        <title>Genome- and Community-Level Interaction Insights into Carbon Utilization and Element Cycling Functions of Hydrothermarchaeota in Hydrothermal Sediment.</title>
        <authorList>
            <person name="Zhou Z."/>
            <person name="Liu Y."/>
            <person name="Xu W."/>
            <person name="Pan J."/>
            <person name="Luo Z.H."/>
            <person name="Li M."/>
        </authorList>
    </citation>
    <scope>NUCLEOTIDE SEQUENCE [LARGE SCALE GENOMIC DNA]</scope>
    <source>
        <strain evidence="8">SpSt-1056</strain>
    </source>
</reference>
<dbReference type="GO" id="GO:0008270">
    <property type="term" value="F:zinc ion binding"/>
    <property type="evidence" value="ECO:0007669"/>
    <property type="project" value="UniProtKB-UniRule"/>
</dbReference>
<keyword evidence="2 6" id="KW-0863">Zinc-finger</keyword>
<protein>
    <recommendedName>
        <fullName evidence="6">Small ribosomal subunit protein eS31</fullName>
    </recommendedName>
</protein>
<gene>
    <name evidence="6" type="primary">rps27ae</name>
    <name evidence="8" type="ORF">ENM11_01435</name>
</gene>
<comment type="cofactor">
    <cofactor evidence="6">
        <name>Zn(2+)</name>
        <dbReference type="ChEBI" id="CHEBI:29105"/>
    </cofactor>
    <text evidence="6">Binds 1 zinc ion per subunit.</text>
</comment>
<keyword evidence="5 6" id="KW-0687">Ribonucleoprotein</keyword>
<dbReference type="Gene3D" id="6.20.50.180">
    <property type="match status" value="1"/>
</dbReference>
<organism evidence="8">
    <name type="scientific">Caldiarchaeum subterraneum</name>
    <dbReference type="NCBI Taxonomy" id="311458"/>
    <lineage>
        <taxon>Archaea</taxon>
        <taxon>Nitrososphaerota</taxon>
        <taxon>Candidatus Caldarchaeales</taxon>
        <taxon>Candidatus Caldarchaeaceae</taxon>
        <taxon>Candidatus Caldarchaeum</taxon>
    </lineage>
</organism>
<evidence type="ECO:0000259" key="7">
    <source>
        <dbReference type="SMART" id="SM01402"/>
    </source>
</evidence>
<dbReference type="InterPro" id="IPR022845">
    <property type="entry name" value="Ribosomal_eS31_arc"/>
</dbReference>
<keyword evidence="3 6" id="KW-0862">Zinc</keyword>
<dbReference type="GO" id="GO:1990904">
    <property type="term" value="C:ribonucleoprotein complex"/>
    <property type="evidence" value="ECO:0007669"/>
    <property type="project" value="UniProtKB-KW"/>
</dbReference>
<dbReference type="HAMAP" id="MF_00777">
    <property type="entry name" value="Ribosomal_eS31"/>
    <property type="match status" value="1"/>
</dbReference>
<dbReference type="AlphaFoldDB" id="A0A7C5L6K3"/>
<dbReference type="InterPro" id="IPR011332">
    <property type="entry name" value="Ribosomal_zn-bd"/>
</dbReference>
<dbReference type="InterPro" id="IPR002906">
    <property type="entry name" value="Ribosomal_eS31"/>
</dbReference>
<keyword evidence="1 6" id="KW-0479">Metal-binding</keyword>
<comment type="caution">
    <text evidence="6">Lacks conserved residue(s) required for the propagation of feature annotation.</text>
</comment>
<evidence type="ECO:0000256" key="2">
    <source>
        <dbReference type="ARBA" id="ARBA00022771"/>
    </source>
</evidence>
<evidence type="ECO:0000313" key="8">
    <source>
        <dbReference type="EMBL" id="HHK67805.1"/>
    </source>
</evidence>
<sequence>MSKKGLWSRYVLKDGVLQKSLTSCPRCGAGFFMADHGNRLTCGKCGYTKFKP</sequence>
<dbReference type="NCBIfam" id="NF001669">
    <property type="entry name" value="PRK00432.1"/>
    <property type="match status" value="1"/>
</dbReference>
<dbReference type="GO" id="GO:0006412">
    <property type="term" value="P:translation"/>
    <property type="evidence" value="ECO:0007669"/>
    <property type="project" value="UniProtKB-UniRule"/>
</dbReference>
<evidence type="ECO:0000256" key="1">
    <source>
        <dbReference type="ARBA" id="ARBA00022723"/>
    </source>
</evidence>
<name>A0A7C5L6K3_CALS0</name>
<feature type="binding site" evidence="6">
    <location>
        <position position="42"/>
    </location>
    <ligand>
        <name>Zn(2+)</name>
        <dbReference type="ChEBI" id="CHEBI:29105"/>
    </ligand>
</feature>
<dbReference type="SUPFAM" id="SSF57829">
    <property type="entry name" value="Zn-binding ribosomal proteins"/>
    <property type="match status" value="1"/>
</dbReference>
<evidence type="ECO:0000256" key="4">
    <source>
        <dbReference type="ARBA" id="ARBA00022980"/>
    </source>
</evidence>
<comment type="similarity">
    <text evidence="6">Belongs to the eukaryotic ribosomal protein eS31 family.</text>
</comment>
<dbReference type="SMART" id="SM01402">
    <property type="entry name" value="Ribosomal_S27"/>
    <property type="match status" value="1"/>
</dbReference>
<keyword evidence="4 6" id="KW-0689">Ribosomal protein</keyword>
<feature type="binding site" evidence="6">
    <location>
        <position position="24"/>
    </location>
    <ligand>
        <name>Zn(2+)</name>
        <dbReference type="ChEBI" id="CHEBI:29105"/>
    </ligand>
</feature>
<dbReference type="GO" id="GO:0003735">
    <property type="term" value="F:structural constituent of ribosome"/>
    <property type="evidence" value="ECO:0007669"/>
    <property type="project" value="InterPro"/>
</dbReference>
<evidence type="ECO:0000256" key="3">
    <source>
        <dbReference type="ARBA" id="ARBA00022833"/>
    </source>
</evidence>
<comment type="caution">
    <text evidence="8">The sequence shown here is derived from an EMBL/GenBank/DDBJ whole genome shotgun (WGS) entry which is preliminary data.</text>
</comment>
<proteinExistence type="inferred from homology"/>